<dbReference type="SUPFAM" id="SSF54373">
    <property type="entry name" value="FAD-linked reductases, C-terminal domain"/>
    <property type="match status" value="1"/>
</dbReference>
<evidence type="ECO:0000256" key="5">
    <source>
        <dbReference type="ARBA" id="ARBA00022827"/>
    </source>
</evidence>
<feature type="domain" description="ETF-QO/FixX C-terminal" evidence="12">
    <location>
        <begin position="442"/>
        <end position="543"/>
    </location>
</feature>
<protein>
    <recommendedName>
        <fullName evidence="11">Electron transfer flavoprotein-ubiquinone oxidoreductase</fullName>
        <shortName evidence="11">ETF-QO</shortName>
        <ecNumber evidence="11">1.5.5.1</ecNumber>
    </recommendedName>
</protein>
<evidence type="ECO:0000256" key="2">
    <source>
        <dbReference type="ARBA" id="ARBA00022448"/>
    </source>
</evidence>
<dbReference type="PANTHER" id="PTHR10617">
    <property type="entry name" value="ELECTRON TRANSFER FLAVOPROTEIN-UBIQUINONE OXIDOREDUCTASE"/>
    <property type="match status" value="1"/>
</dbReference>
<evidence type="ECO:0000256" key="11">
    <source>
        <dbReference type="RuleBase" id="RU366068"/>
    </source>
</evidence>
<dbReference type="InterPro" id="IPR040156">
    <property type="entry name" value="ETF-QO"/>
</dbReference>
<gene>
    <name evidence="14" type="ORF">LIN78_13910</name>
</gene>
<keyword evidence="5 11" id="KW-0274">FAD</keyword>
<keyword evidence="3 11" id="KW-0285">Flavoprotein</keyword>
<feature type="domain" description="ETF-QO/FixC ubiquinone-binding" evidence="13">
    <location>
        <begin position="211"/>
        <end position="304"/>
    </location>
</feature>
<evidence type="ECO:0000313" key="14">
    <source>
        <dbReference type="EMBL" id="MCB6184638.1"/>
    </source>
</evidence>
<dbReference type="InterPro" id="IPR007859">
    <property type="entry name" value="ETF-QO/FixX_C"/>
</dbReference>
<comment type="caution">
    <text evidence="14">The sequence shown here is derived from an EMBL/GenBank/DDBJ whole genome shotgun (WGS) entry which is preliminary data.</text>
</comment>
<dbReference type="Pfam" id="PF05187">
    <property type="entry name" value="Fer4_ETF_QO"/>
    <property type="match status" value="1"/>
</dbReference>
<comment type="cofactor">
    <cofactor evidence="1 11">
        <name>FAD</name>
        <dbReference type="ChEBI" id="CHEBI:57692"/>
    </cofactor>
</comment>
<dbReference type="Pfam" id="PF21162">
    <property type="entry name" value="ETFQO_UQ-bd"/>
    <property type="match status" value="1"/>
</dbReference>
<dbReference type="Gene3D" id="3.30.9.90">
    <property type="match status" value="1"/>
</dbReference>
<keyword evidence="9 11" id="KW-0411">Iron-sulfur</keyword>
<evidence type="ECO:0000256" key="1">
    <source>
        <dbReference type="ARBA" id="ARBA00001974"/>
    </source>
</evidence>
<accession>A0ABS8DAJ8</accession>
<sequence length="546" mass="59297">MEEDILEYDVAIVGGGPAGLATAIKLKQLAAKNGTELSVCLLEKAAEIGGHILSGAVMDPIALTELIPDWQAQGAPLSVPVTEDQYLYLTETGATKLPNFLVPASMNNHGNYIISLGNVCRWLGNIAESLGVEIFPGFAAADVWRNDAGAVIGVCTGEMGRSKNGAEKGDFVPSVKIAAKQTILAEGCRGHLGKKVIDYFHLDDGKDPQTYSLGIKELWEVRPEAHQQGLVIHTAGWPLPSDTYGGSFIYHGENNQVAIGFVTGLGYKNPYLSPYDEFQRFKHHPEITKLLEGGRRISYGARAITSGGLQSLPKLSFPGGVLVGDDAGFLNVSRIKGSHAAIKSGMLAAEAVFDLIVAGDANQAIAYEAAFESSWLKEELHQSRNFKAWLSKNVLWGSVLAGLELKLFKGKVPWTLHNKLPDHLKTAPSSLYSPISYPKPDGKISFDKPSSVYLSGTNHEEDQPIHLRLRRPTEAISVNYVKFASPEQRYCPAGVYEVLEDERAQPYLQINAQNCLHCKTCDIKDPGQNIDWTTPEGSGGPNYPNM</sequence>
<dbReference type="SUPFAM" id="SSF54862">
    <property type="entry name" value="4Fe-4S ferredoxins"/>
    <property type="match status" value="1"/>
</dbReference>
<dbReference type="Proteomes" id="UP001165395">
    <property type="component" value="Unassembled WGS sequence"/>
</dbReference>
<evidence type="ECO:0000313" key="15">
    <source>
        <dbReference type="Proteomes" id="UP001165395"/>
    </source>
</evidence>
<keyword evidence="15" id="KW-1185">Reference proteome</keyword>
<evidence type="ECO:0000259" key="13">
    <source>
        <dbReference type="Pfam" id="PF21162"/>
    </source>
</evidence>
<reference evidence="14" key="1">
    <citation type="submission" date="2021-10" db="EMBL/GenBank/DDBJ databases">
        <title>The complete genome sequence of Leeia sp. TBRC 13508.</title>
        <authorList>
            <person name="Charoenyingcharoen P."/>
            <person name="Yukphan P."/>
        </authorList>
    </citation>
    <scope>NUCLEOTIDE SEQUENCE</scope>
    <source>
        <strain evidence="14">TBRC 13508</strain>
    </source>
</reference>
<dbReference type="PANTHER" id="PTHR10617:SF107">
    <property type="entry name" value="ELECTRON TRANSFER FLAVOPROTEIN-UBIQUINONE OXIDOREDUCTASE, MITOCHONDRIAL"/>
    <property type="match status" value="1"/>
</dbReference>
<dbReference type="InterPro" id="IPR049398">
    <property type="entry name" value="ETF-QO/FixC_UQ-bd"/>
</dbReference>
<dbReference type="SUPFAM" id="SSF51905">
    <property type="entry name" value="FAD/NAD(P)-binding domain"/>
    <property type="match status" value="1"/>
</dbReference>
<evidence type="ECO:0000256" key="6">
    <source>
        <dbReference type="ARBA" id="ARBA00022982"/>
    </source>
</evidence>
<organism evidence="14 15">
    <name type="scientific">Leeia speluncae</name>
    <dbReference type="NCBI Taxonomy" id="2884804"/>
    <lineage>
        <taxon>Bacteria</taxon>
        <taxon>Pseudomonadati</taxon>
        <taxon>Pseudomonadota</taxon>
        <taxon>Betaproteobacteria</taxon>
        <taxon>Neisseriales</taxon>
        <taxon>Leeiaceae</taxon>
        <taxon>Leeia</taxon>
    </lineage>
</organism>
<proteinExistence type="predicted"/>
<comment type="function">
    <text evidence="11">Accepts electrons from ETF and reduces ubiquinone.</text>
</comment>
<keyword evidence="10 11" id="KW-0830">Ubiquinone</keyword>
<evidence type="ECO:0000256" key="7">
    <source>
        <dbReference type="ARBA" id="ARBA00023002"/>
    </source>
</evidence>
<dbReference type="Gene3D" id="3.50.50.60">
    <property type="entry name" value="FAD/NAD(P)-binding domain"/>
    <property type="match status" value="1"/>
</dbReference>
<keyword evidence="2 11" id="KW-0813">Transport</keyword>
<evidence type="ECO:0000256" key="3">
    <source>
        <dbReference type="ARBA" id="ARBA00022630"/>
    </source>
</evidence>
<keyword evidence="7 11" id="KW-0560">Oxidoreductase</keyword>
<evidence type="ECO:0000259" key="12">
    <source>
        <dbReference type="Pfam" id="PF05187"/>
    </source>
</evidence>
<dbReference type="Pfam" id="PF13450">
    <property type="entry name" value="NAD_binding_8"/>
    <property type="match status" value="1"/>
</dbReference>
<evidence type="ECO:0000256" key="10">
    <source>
        <dbReference type="ARBA" id="ARBA00023075"/>
    </source>
</evidence>
<dbReference type="RefSeq" id="WP_227181447.1">
    <property type="nucleotide sequence ID" value="NZ_JAJBZT010000008.1"/>
</dbReference>
<dbReference type="Gene3D" id="3.30.70.20">
    <property type="match status" value="1"/>
</dbReference>
<name>A0ABS8DAJ8_9NEIS</name>
<comment type="cofactor">
    <cofactor evidence="11">
        <name>[4Fe-4S] cluster</name>
        <dbReference type="ChEBI" id="CHEBI:49883"/>
    </cofactor>
    <text evidence="11">Binds 1 [4Fe-4S] cluster.</text>
</comment>
<comment type="catalytic activity">
    <reaction evidence="11">
        <text>a ubiquinone + reduced [electron-transfer flavoprotein] = a ubiquinol + oxidized [electron-transfer flavoprotein] + H(+)</text>
        <dbReference type="Rhea" id="RHEA:24052"/>
        <dbReference type="Rhea" id="RHEA-COMP:9565"/>
        <dbReference type="Rhea" id="RHEA-COMP:9566"/>
        <dbReference type="Rhea" id="RHEA-COMP:10685"/>
        <dbReference type="Rhea" id="RHEA-COMP:10686"/>
        <dbReference type="ChEBI" id="CHEBI:15378"/>
        <dbReference type="ChEBI" id="CHEBI:16389"/>
        <dbReference type="ChEBI" id="CHEBI:17976"/>
        <dbReference type="ChEBI" id="CHEBI:57692"/>
        <dbReference type="ChEBI" id="CHEBI:58307"/>
        <dbReference type="EC" id="1.5.5.1"/>
    </reaction>
</comment>
<keyword evidence="8 11" id="KW-0408">Iron</keyword>
<dbReference type="EC" id="1.5.5.1" evidence="11"/>
<evidence type="ECO:0000256" key="8">
    <source>
        <dbReference type="ARBA" id="ARBA00023004"/>
    </source>
</evidence>
<evidence type="ECO:0000256" key="9">
    <source>
        <dbReference type="ARBA" id="ARBA00023014"/>
    </source>
</evidence>
<dbReference type="InterPro" id="IPR036188">
    <property type="entry name" value="FAD/NAD-bd_sf"/>
</dbReference>
<evidence type="ECO:0000256" key="4">
    <source>
        <dbReference type="ARBA" id="ARBA00022723"/>
    </source>
</evidence>
<dbReference type="EMBL" id="JAJBZT010000008">
    <property type="protein sequence ID" value="MCB6184638.1"/>
    <property type="molecule type" value="Genomic_DNA"/>
</dbReference>
<keyword evidence="4 11" id="KW-0479">Metal-binding</keyword>
<keyword evidence="6 11" id="KW-0249">Electron transport</keyword>